<protein>
    <submittedName>
        <fullName evidence="2">Uncharacterized protein</fullName>
    </submittedName>
</protein>
<reference evidence="2" key="1">
    <citation type="journal article" date="2023" name="Plant J.">
        <title>Genome sequences and population genomics provide insights into the demographic history, inbreeding, and mutation load of two 'living fossil' tree species of Dipteronia.</title>
        <authorList>
            <person name="Feng Y."/>
            <person name="Comes H.P."/>
            <person name="Chen J."/>
            <person name="Zhu S."/>
            <person name="Lu R."/>
            <person name="Zhang X."/>
            <person name="Li P."/>
            <person name="Qiu J."/>
            <person name="Olsen K.M."/>
            <person name="Qiu Y."/>
        </authorList>
    </citation>
    <scope>NUCLEOTIDE SEQUENCE</scope>
    <source>
        <strain evidence="2">NBL</strain>
    </source>
</reference>
<evidence type="ECO:0000313" key="2">
    <source>
        <dbReference type="EMBL" id="KAK3221642.1"/>
    </source>
</evidence>
<evidence type="ECO:0000313" key="3">
    <source>
        <dbReference type="Proteomes" id="UP001281410"/>
    </source>
</evidence>
<sequence length="146" mass="16502">MQVVGEVMEEKEIGTQSTKSRSRALKNEVSLSKCRLGRPRQTSRQQLSRPKCRCCCKEAKEEEVSLSKCHLGRPRLSQRHEVSLSKCHLGRQLTNLATATLANQVSLLLSLKLHAEWKIKHRPGVVLSWTTATFMLAIARLHDFLG</sequence>
<organism evidence="2 3">
    <name type="scientific">Dipteronia sinensis</name>
    <dbReference type="NCBI Taxonomy" id="43782"/>
    <lineage>
        <taxon>Eukaryota</taxon>
        <taxon>Viridiplantae</taxon>
        <taxon>Streptophyta</taxon>
        <taxon>Embryophyta</taxon>
        <taxon>Tracheophyta</taxon>
        <taxon>Spermatophyta</taxon>
        <taxon>Magnoliopsida</taxon>
        <taxon>eudicotyledons</taxon>
        <taxon>Gunneridae</taxon>
        <taxon>Pentapetalae</taxon>
        <taxon>rosids</taxon>
        <taxon>malvids</taxon>
        <taxon>Sapindales</taxon>
        <taxon>Sapindaceae</taxon>
        <taxon>Hippocastanoideae</taxon>
        <taxon>Acereae</taxon>
        <taxon>Dipteronia</taxon>
    </lineage>
</organism>
<feature type="region of interest" description="Disordered" evidence="1">
    <location>
        <begin position="1"/>
        <end position="22"/>
    </location>
</feature>
<dbReference type="AlphaFoldDB" id="A0AAE0APG8"/>
<gene>
    <name evidence="2" type="ORF">Dsin_008667</name>
</gene>
<dbReference type="EMBL" id="JANJYJ010000003">
    <property type="protein sequence ID" value="KAK3221642.1"/>
    <property type="molecule type" value="Genomic_DNA"/>
</dbReference>
<name>A0AAE0APG8_9ROSI</name>
<evidence type="ECO:0000256" key="1">
    <source>
        <dbReference type="SAM" id="MobiDB-lite"/>
    </source>
</evidence>
<accession>A0AAE0APG8</accession>
<keyword evidence="3" id="KW-1185">Reference proteome</keyword>
<proteinExistence type="predicted"/>
<comment type="caution">
    <text evidence="2">The sequence shown here is derived from an EMBL/GenBank/DDBJ whole genome shotgun (WGS) entry which is preliminary data.</text>
</comment>
<dbReference type="Proteomes" id="UP001281410">
    <property type="component" value="Unassembled WGS sequence"/>
</dbReference>